<feature type="compositionally biased region" description="Gly residues" evidence="1">
    <location>
        <begin position="1"/>
        <end position="11"/>
    </location>
</feature>
<dbReference type="AlphaFoldDB" id="A0AAU7LQX0"/>
<evidence type="ECO:0000259" key="2">
    <source>
        <dbReference type="Pfam" id="PF18135"/>
    </source>
</evidence>
<protein>
    <submittedName>
        <fullName evidence="3">Type ISP restriction/modification enzyme</fullName>
    </submittedName>
</protein>
<dbReference type="InterPro" id="IPR041635">
    <property type="entry name" value="Type_ISP_LLaBIII_C"/>
</dbReference>
<feature type="domain" description="Type ISP restriction-modification enzyme LLaBIII C-terminal specificity" evidence="2">
    <location>
        <begin position="41"/>
        <end position="85"/>
    </location>
</feature>
<dbReference type="EMBL" id="CP157675">
    <property type="protein sequence ID" value="XBP69418.1"/>
    <property type="molecule type" value="Genomic_DNA"/>
</dbReference>
<evidence type="ECO:0000256" key="1">
    <source>
        <dbReference type="SAM" id="MobiDB-lite"/>
    </source>
</evidence>
<feature type="compositionally biased region" description="Basic and acidic residues" evidence="1">
    <location>
        <begin position="19"/>
        <end position="32"/>
    </location>
</feature>
<dbReference type="Pfam" id="PF18135">
    <property type="entry name" value="Type_ISP_C"/>
    <property type="match status" value="1"/>
</dbReference>
<dbReference type="RefSeq" id="WP_349278021.1">
    <property type="nucleotide sequence ID" value="NZ_CBCSCU010000009.1"/>
</dbReference>
<proteinExistence type="predicted"/>
<reference evidence="3" key="1">
    <citation type="submission" date="2024-05" db="EMBL/GenBank/DDBJ databases">
        <authorList>
            <person name="Bunk B."/>
            <person name="Swiderski J."/>
            <person name="Sproer C."/>
            <person name="Thiel V."/>
        </authorList>
    </citation>
    <scope>NUCLEOTIDE SEQUENCE</scope>
    <source>
        <strain evidence="3">DSM 17735</strain>
    </source>
</reference>
<sequence>MPQAGGSGGQGSITMPGKGKTESRAAAPHEQHAGLGNAPTLDVYLNATAYWKNIPQPVYDFTIGGYQVIKKWLSYREQRVLGRALSMDEIMEVTAMARRLAALCCCSPG</sequence>
<gene>
    <name evidence="3" type="ORF">ABLV49_16190</name>
</gene>
<organism evidence="3">
    <name type="scientific">Polaromonas hydrogenivorans</name>
    <dbReference type="NCBI Taxonomy" id="335476"/>
    <lineage>
        <taxon>Bacteria</taxon>
        <taxon>Pseudomonadati</taxon>
        <taxon>Pseudomonadota</taxon>
        <taxon>Betaproteobacteria</taxon>
        <taxon>Burkholderiales</taxon>
        <taxon>Comamonadaceae</taxon>
        <taxon>Polaromonas</taxon>
    </lineage>
</organism>
<evidence type="ECO:0000313" key="3">
    <source>
        <dbReference type="EMBL" id="XBP69418.1"/>
    </source>
</evidence>
<name>A0AAU7LQX0_9BURK</name>
<feature type="region of interest" description="Disordered" evidence="1">
    <location>
        <begin position="1"/>
        <end position="37"/>
    </location>
</feature>
<accession>A0AAU7LQX0</accession>